<dbReference type="Gene3D" id="2.70.70.10">
    <property type="entry name" value="Glucose Permease (Domain IIA)"/>
    <property type="match status" value="1"/>
</dbReference>
<evidence type="ECO:0000313" key="9">
    <source>
        <dbReference type="Proteomes" id="UP000031524"/>
    </source>
</evidence>
<keyword evidence="2" id="KW-0813">Transport</keyword>
<feature type="domain" description="PTS EIIA type-1" evidence="7">
    <location>
        <begin position="31"/>
        <end position="139"/>
    </location>
</feature>
<dbReference type="PANTHER" id="PTHR45008">
    <property type="entry name" value="PTS SYSTEM GLUCOSE-SPECIFIC EIIA COMPONENT"/>
    <property type="match status" value="1"/>
</dbReference>
<dbReference type="SUPFAM" id="SSF51261">
    <property type="entry name" value="Duplicated hybrid motif"/>
    <property type="match status" value="1"/>
</dbReference>
<dbReference type="Proteomes" id="UP000031524">
    <property type="component" value="Chromosome"/>
</dbReference>
<keyword evidence="5" id="KW-0598">Phosphotransferase system</keyword>
<dbReference type="GO" id="GO:0016301">
    <property type="term" value="F:kinase activity"/>
    <property type="evidence" value="ECO:0007669"/>
    <property type="project" value="UniProtKB-KW"/>
</dbReference>
<dbReference type="AlphaFoldDB" id="A0A0B5DCX4"/>
<evidence type="ECO:0000256" key="4">
    <source>
        <dbReference type="ARBA" id="ARBA00022679"/>
    </source>
</evidence>
<dbReference type="NCBIfam" id="TIGR00830">
    <property type="entry name" value="PTBA"/>
    <property type="match status" value="1"/>
</dbReference>
<dbReference type="PROSITE" id="PS51093">
    <property type="entry name" value="PTS_EIIA_TYPE_1"/>
    <property type="match status" value="1"/>
</dbReference>
<dbReference type="EMBL" id="CP005286">
    <property type="protein sequence ID" value="AJE34063.1"/>
    <property type="molecule type" value="Genomic_DNA"/>
</dbReference>
<evidence type="ECO:0000259" key="7">
    <source>
        <dbReference type="PROSITE" id="PS51093"/>
    </source>
</evidence>
<evidence type="ECO:0000256" key="2">
    <source>
        <dbReference type="ARBA" id="ARBA00022448"/>
    </source>
</evidence>
<dbReference type="Pfam" id="PF00358">
    <property type="entry name" value="PTS_EIIA_1"/>
    <property type="match status" value="1"/>
</dbReference>
<evidence type="ECO:0000313" key="8">
    <source>
        <dbReference type="EMBL" id="AJE34063.1"/>
    </source>
</evidence>
<reference evidence="8 9" key="1">
    <citation type="submission" date="2013-04" db="EMBL/GenBank/DDBJ databases">
        <title>Complete genome sequence of Corynebacterium humireducens DSM 45392(T), isolated from a wastewater-fed microbial fuel cell.</title>
        <authorList>
            <person name="Ruckert C."/>
            <person name="Albersmeier A."/>
            <person name="Kalinowski J."/>
        </authorList>
    </citation>
    <scope>NUCLEOTIDE SEQUENCE [LARGE SCALE GENOMIC DNA]</scope>
    <source>
        <strain evidence="9">MFC-5</strain>
    </source>
</reference>
<dbReference type="GO" id="GO:0009401">
    <property type="term" value="P:phosphoenolpyruvate-dependent sugar phosphotransferase system"/>
    <property type="evidence" value="ECO:0007669"/>
    <property type="project" value="UniProtKB-KW"/>
</dbReference>
<dbReference type="InterPro" id="IPR011055">
    <property type="entry name" value="Dup_hybrid_motif"/>
</dbReference>
<evidence type="ECO:0000256" key="3">
    <source>
        <dbReference type="ARBA" id="ARBA00022597"/>
    </source>
</evidence>
<dbReference type="HOGENOM" id="CLU_012312_5_4_11"/>
<dbReference type="InterPro" id="IPR001127">
    <property type="entry name" value="PTS_EIIA_1_perm"/>
</dbReference>
<keyword evidence="6" id="KW-0418">Kinase</keyword>
<gene>
    <name evidence="8" type="ORF">B842_11080</name>
</gene>
<dbReference type="GO" id="GO:0005737">
    <property type="term" value="C:cytoplasm"/>
    <property type="evidence" value="ECO:0007669"/>
    <property type="project" value="UniProtKB-SubCell"/>
</dbReference>
<keyword evidence="4" id="KW-0808">Transferase</keyword>
<dbReference type="KEGG" id="chm:B842_11080"/>
<accession>A0A0B5DCX4</accession>
<keyword evidence="9" id="KW-1185">Reference proteome</keyword>
<evidence type="ECO:0000256" key="1">
    <source>
        <dbReference type="ARBA" id="ARBA00004496"/>
    </source>
</evidence>
<protein>
    <submittedName>
        <fullName evidence="8">PTS system glucose subfamily transporter subunit IIA</fullName>
    </submittedName>
</protein>
<organism evidence="8 9">
    <name type="scientific">Corynebacterium humireducens NBRC 106098 = DSM 45392</name>
    <dbReference type="NCBI Taxonomy" id="1223515"/>
    <lineage>
        <taxon>Bacteria</taxon>
        <taxon>Bacillati</taxon>
        <taxon>Actinomycetota</taxon>
        <taxon>Actinomycetes</taxon>
        <taxon>Mycobacteriales</taxon>
        <taxon>Corynebacteriaceae</taxon>
        <taxon>Corynebacterium</taxon>
    </lineage>
</organism>
<comment type="subcellular location">
    <subcellularLocation>
        <location evidence="1">Cytoplasm</location>
    </subcellularLocation>
</comment>
<keyword evidence="3" id="KW-0762">Sugar transport</keyword>
<dbReference type="PROSITE" id="PS00371">
    <property type="entry name" value="PTS_EIIA_TYPE_1_HIS"/>
    <property type="match status" value="1"/>
</dbReference>
<dbReference type="InterPro" id="IPR050890">
    <property type="entry name" value="PTS_EIIA_component"/>
</dbReference>
<evidence type="ECO:0000256" key="5">
    <source>
        <dbReference type="ARBA" id="ARBA00022683"/>
    </source>
</evidence>
<dbReference type="PANTHER" id="PTHR45008:SF1">
    <property type="entry name" value="PTS SYSTEM GLUCOSE-SPECIFIC EIIA COMPONENT"/>
    <property type="match status" value="1"/>
</dbReference>
<proteinExistence type="predicted"/>
<dbReference type="STRING" id="1223515.B842_11080"/>
<sequence length="166" mass="17264">MFGLGRSRQPVEVDLHPPFPGEVIPVGDVPDPVFSARMVGDGFAVVPPDDATHLDVCAPVSGRLVTLFTTLHAFAVVSGEGLEVLVHIGLDTVELQGAGFRALVEQGAEVTAGQPVVRVDATAVRQSGRPLVTPVVMTQKKQVAELSVTPGPAAPGDVVCTVRMTP</sequence>
<dbReference type="OrthoDB" id="9797715at2"/>
<name>A0A0B5DCX4_9CORY</name>
<evidence type="ECO:0000256" key="6">
    <source>
        <dbReference type="ARBA" id="ARBA00022777"/>
    </source>
</evidence>